<reference evidence="1 2" key="1">
    <citation type="submission" date="2021-05" db="EMBL/GenBank/DDBJ databases">
        <title>Direct Submission.</title>
        <authorList>
            <person name="Li K."/>
            <person name="Gao J."/>
        </authorList>
    </citation>
    <scope>NUCLEOTIDE SEQUENCE [LARGE SCALE GENOMIC DNA]</scope>
    <source>
        <strain evidence="1 2">Mg02</strain>
    </source>
</reference>
<organism evidence="1 2">
    <name type="scientific">Nocardiopsis changdeensis</name>
    <dbReference type="NCBI Taxonomy" id="2831969"/>
    <lineage>
        <taxon>Bacteria</taxon>
        <taxon>Bacillati</taxon>
        <taxon>Actinomycetota</taxon>
        <taxon>Actinomycetes</taxon>
        <taxon>Streptosporangiales</taxon>
        <taxon>Nocardiopsidaceae</taxon>
        <taxon>Nocardiopsis</taxon>
    </lineage>
</organism>
<dbReference type="Proteomes" id="UP000676079">
    <property type="component" value="Chromosome"/>
</dbReference>
<evidence type="ECO:0008006" key="3">
    <source>
        <dbReference type="Google" id="ProtNLM"/>
    </source>
</evidence>
<evidence type="ECO:0000313" key="1">
    <source>
        <dbReference type="EMBL" id="QUX20302.1"/>
    </source>
</evidence>
<accession>A0ABX8BH04</accession>
<keyword evidence="2" id="KW-1185">Reference proteome</keyword>
<name>A0ABX8BH04_9ACTN</name>
<proteinExistence type="predicted"/>
<protein>
    <recommendedName>
        <fullName evidence="3">Minor tail protein</fullName>
    </recommendedName>
</protein>
<dbReference type="EMBL" id="CP074133">
    <property type="protein sequence ID" value="QUX20302.1"/>
    <property type="molecule type" value="Genomic_DNA"/>
</dbReference>
<dbReference type="RefSeq" id="WP_220561497.1">
    <property type="nucleotide sequence ID" value="NZ_CP074133.1"/>
</dbReference>
<evidence type="ECO:0000313" key="2">
    <source>
        <dbReference type="Proteomes" id="UP000676079"/>
    </source>
</evidence>
<gene>
    <name evidence="1" type="ORF">KGD84_17385</name>
</gene>
<sequence length="336" mass="35791">MALQLDSWAVAGAQSSARIARLQLQSGTRSGNGIVESGDLLVRELAVPGTSVRVSSGAAVILGKEAAFQGSYYAHNIGDATVPISATGSGGGRTDMVVLQVEDPGIDGTPWTHDPAVDPVYYFRVIEGVSSTATEPPSGLTAIPLARITIPASTSTITNSMITDLRQMLNPRIHTEVRVQKGQGLADGRFDEADFTSDYERWPQHDWTVTIPSWATQVQVQANWSNVMYPQPGGTTAVYDARGLVRVGLIGTGGNTLYTMSSAYNFNPTSATNGYRCSIGLAAQANIPTAMRGMTCDLRMYAKADVDMLNHLVADGWANFDVTLTFRELATPGATL</sequence>